<dbReference type="Pfam" id="PF01738">
    <property type="entry name" value="DLH"/>
    <property type="match status" value="1"/>
</dbReference>
<dbReference type="PANTHER" id="PTHR46623">
    <property type="entry name" value="CARBOXYMETHYLENEBUTENOLIDASE-RELATED"/>
    <property type="match status" value="1"/>
</dbReference>
<dbReference type="Proteomes" id="UP001165135">
    <property type="component" value="Unassembled WGS sequence"/>
</dbReference>
<dbReference type="PANTHER" id="PTHR46623:SF6">
    <property type="entry name" value="ALPHA_BETA-HYDROLASES SUPERFAMILY PROTEIN"/>
    <property type="match status" value="1"/>
</dbReference>
<dbReference type="InterPro" id="IPR002925">
    <property type="entry name" value="Dienelactn_hydro"/>
</dbReference>
<feature type="domain" description="Dienelactone hydrolase" evidence="1">
    <location>
        <begin position="10"/>
        <end position="195"/>
    </location>
</feature>
<evidence type="ECO:0000313" key="3">
    <source>
        <dbReference type="Proteomes" id="UP001165135"/>
    </source>
</evidence>
<name>A0A9W6RHR5_9ACTN</name>
<organism evidence="2 3">
    <name type="scientific">Actinoallomurus iriomotensis</name>
    <dbReference type="NCBI Taxonomy" id="478107"/>
    <lineage>
        <taxon>Bacteria</taxon>
        <taxon>Bacillati</taxon>
        <taxon>Actinomycetota</taxon>
        <taxon>Actinomycetes</taxon>
        <taxon>Streptosporangiales</taxon>
        <taxon>Thermomonosporaceae</taxon>
        <taxon>Actinoallomurus</taxon>
    </lineage>
</organism>
<dbReference type="Gene3D" id="3.40.50.1820">
    <property type="entry name" value="alpha/beta hydrolase"/>
    <property type="match status" value="1"/>
</dbReference>
<dbReference type="InterPro" id="IPR029058">
    <property type="entry name" value="AB_hydrolase_fold"/>
</dbReference>
<evidence type="ECO:0000313" key="2">
    <source>
        <dbReference type="EMBL" id="GLY75963.1"/>
    </source>
</evidence>
<proteinExistence type="predicted"/>
<gene>
    <name evidence="2" type="ORF">Airi01_042300</name>
</gene>
<dbReference type="AlphaFoldDB" id="A0A9W6RHR5"/>
<evidence type="ECO:0000259" key="1">
    <source>
        <dbReference type="Pfam" id="PF01738"/>
    </source>
</evidence>
<dbReference type="SUPFAM" id="SSF53474">
    <property type="entry name" value="alpha/beta-Hydrolases"/>
    <property type="match status" value="1"/>
</dbReference>
<dbReference type="EMBL" id="BSTJ01000005">
    <property type="protein sequence ID" value="GLY75963.1"/>
    <property type="molecule type" value="Genomic_DNA"/>
</dbReference>
<accession>A0A9W6RHR5</accession>
<protein>
    <submittedName>
        <fullName evidence="2">Dienelactone hydrolase</fullName>
    </submittedName>
</protein>
<reference evidence="2" key="1">
    <citation type="submission" date="2023-03" db="EMBL/GenBank/DDBJ databases">
        <title>Actinoallomurus iriomotensis NBRC 103681.</title>
        <authorList>
            <person name="Ichikawa N."/>
            <person name="Sato H."/>
            <person name="Tonouchi N."/>
        </authorList>
    </citation>
    <scope>NUCLEOTIDE SEQUENCE</scope>
    <source>
        <strain evidence="2">NBRC 103681</strain>
    </source>
</reference>
<keyword evidence="2" id="KW-0378">Hydrolase</keyword>
<dbReference type="InterPro" id="IPR051049">
    <property type="entry name" value="Dienelactone_hydrolase-like"/>
</dbReference>
<comment type="caution">
    <text evidence="2">The sequence shown here is derived from an EMBL/GenBank/DDBJ whole genome shotgun (WGS) entry which is preliminary data.</text>
</comment>
<dbReference type="GO" id="GO:0016787">
    <property type="term" value="F:hydrolase activity"/>
    <property type="evidence" value="ECO:0007669"/>
    <property type="project" value="UniProtKB-KW"/>
</dbReference>
<sequence>MNIGAGGRLTVVLFHSMFGLRPVELSAAERLRAAGHHVVTPDLFAGEVAGDVPALEDGFALMERIGWETITARARAAVRDLPPSAVLGGFSMGVGVVGTLWPDRPTAAGAFLLHATTSVPPGIPAGTPVEAHVADGDRFAPPDQMAALRASAEHAGAELSVHTYPGAGHFYTDPSLPDHDPVAADRTWRHVDGLLEKARRRVSDLA</sequence>